<organism evidence="1 2">
    <name type="scientific">Saccharopolyspora oryzae</name>
    <dbReference type="NCBI Taxonomy" id="2997343"/>
    <lineage>
        <taxon>Bacteria</taxon>
        <taxon>Bacillati</taxon>
        <taxon>Actinomycetota</taxon>
        <taxon>Actinomycetes</taxon>
        <taxon>Pseudonocardiales</taxon>
        <taxon>Pseudonocardiaceae</taxon>
        <taxon>Saccharopolyspora</taxon>
    </lineage>
</organism>
<feature type="non-terminal residue" evidence="1">
    <location>
        <position position="77"/>
    </location>
</feature>
<reference evidence="1 2" key="1">
    <citation type="submission" date="2022-11" db="EMBL/GenBank/DDBJ databases">
        <title>Draft genome sequence of Saccharopolyspora sp. WRP15-2 isolated from rhizosphere soils of wild rice in Thailand.</title>
        <authorList>
            <person name="Duangmal K."/>
            <person name="Kammanee S."/>
            <person name="Muangham S."/>
        </authorList>
    </citation>
    <scope>NUCLEOTIDE SEQUENCE [LARGE SCALE GENOMIC DNA]</scope>
    <source>
        <strain evidence="1 2">WRP15-2</strain>
    </source>
</reference>
<comment type="caution">
    <text evidence="1">The sequence shown here is derived from an EMBL/GenBank/DDBJ whole genome shotgun (WGS) entry which is preliminary data.</text>
</comment>
<dbReference type="Proteomes" id="UP001210380">
    <property type="component" value="Unassembled WGS sequence"/>
</dbReference>
<dbReference type="EMBL" id="JAQGLA010000140">
    <property type="protein sequence ID" value="MDA3631058.1"/>
    <property type="molecule type" value="Genomic_DNA"/>
</dbReference>
<keyword evidence="1" id="KW-0456">Lyase</keyword>
<dbReference type="GO" id="GO:0016829">
    <property type="term" value="F:lyase activity"/>
    <property type="evidence" value="ECO:0007669"/>
    <property type="project" value="UniProtKB-KW"/>
</dbReference>
<proteinExistence type="predicted"/>
<evidence type="ECO:0000313" key="1">
    <source>
        <dbReference type="EMBL" id="MDA3631058.1"/>
    </source>
</evidence>
<dbReference type="InterPro" id="IPR015813">
    <property type="entry name" value="Pyrv/PenolPyrv_kinase-like_dom"/>
</dbReference>
<dbReference type="PANTHER" id="PTHR30502:SF0">
    <property type="entry name" value="PHOSPHOENOLPYRUVATE CARBOXYLASE FAMILY PROTEIN"/>
    <property type="match status" value="1"/>
</dbReference>
<name>A0ABT4VAS2_9PSEU</name>
<gene>
    <name evidence="1" type="ORF">OU415_36930</name>
</gene>
<dbReference type="Gene3D" id="3.20.20.60">
    <property type="entry name" value="Phosphoenolpyruvate-binding domains"/>
    <property type="match status" value="1"/>
</dbReference>
<accession>A0ABT4VAS2</accession>
<dbReference type="InterPro" id="IPR050251">
    <property type="entry name" value="HpcH-HpaI_aldolase"/>
</dbReference>
<dbReference type="InterPro" id="IPR040442">
    <property type="entry name" value="Pyrv_kinase-like_dom_sf"/>
</dbReference>
<dbReference type="SUPFAM" id="SSF51621">
    <property type="entry name" value="Phosphoenolpyruvate/pyruvate domain"/>
    <property type="match status" value="1"/>
</dbReference>
<sequence>MSALDFARRIRNREQAIGYWIALDDPVATERLARLGYDYVVVDAQHGMLGYAGVRNAMLAIDAGATSAPLVRVGQND</sequence>
<protein>
    <submittedName>
        <fullName evidence="1">Aldolase/citrate lyase family protein</fullName>
    </submittedName>
</protein>
<dbReference type="PANTHER" id="PTHR30502">
    <property type="entry name" value="2-KETO-3-DEOXY-L-RHAMNONATE ALDOLASE"/>
    <property type="match status" value="1"/>
</dbReference>
<keyword evidence="2" id="KW-1185">Reference proteome</keyword>
<evidence type="ECO:0000313" key="2">
    <source>
        <dbReference type="Proteomes" id="UP001210380"/>
    </source>
</evidence>